<name>A0A0A9HUZ5_ARUDO</name>
<sequence>MQLLKLACQLNQFSRGDRLNHKFGAAEVNLAKLVNLALQKLLPRIWICFQHMQPK</sequence>
<dbReference type="EMBL" id="GBRH01161168">
    <property type="protein sequence ID" value="JAE36728.1"/>
    <property type="molecule type" value="Transcribed_RNA"/>
</dbReference>
<proteinExistence type="predicted"/>
<evidence type="ECO:0000313" key="1">
    <source>
        <dbReference type="EMBL" id="JAE36728.1"/>
    </source>
</evidence>
<reference evidence="1" key="2">
    <citation type="journal article" date="2015" name="Data Brief">
        <title>Shoot transcriptome of the giant reed, Arundo donax.</title>
        <authorList>
            <person name="Barrero R.A."/>
            <person name="Guerrero F.D."/>
            <person name="Moolhuijzen P."/>
            <person name="Goolsby J.A."/>
            <person name="Tidwell J."/>
            <person name="Bellgard S.E."/>
            <person name="Bellgard M.I."/>
        </authorList>
    </citation>
    <scope>NUCLEOTIDE SEQUENCE</scope>
    <source>
        <tissue evidence="1">Shoot tissue taken approximately 20 cm above the soil surface</tissue>
    </source>
</reference>
<reference evidence="1" key="1">
    <citation type="submission" date="2014-09" db="EMBL/GenBank/DDBJ databases">
        <authorList>
            <person name="Magalhaes I.L.F."/>
            <person name="Oliveira U."/>
            <person name="Santos F.R."/>
            <person name="Vidigal T.H.D.A."/>
            <person name="Brescovit A.D."/>
            <person name="Santos A.J."/>
        </authorList>
    </citation>
    <scope>NUCLEOTIDE SEQUENCE</scope>
    <source>
        <tissue evidence="1">Shoot tissue taken approximately 20 cm above the soil surface</tissue>
    </source>
</reference>
<dbReference type="AlphaFoldDB" id="A0A0A9HUZ5"/>
<protein>
    <submittedName>
        <fullName evidence="1">Uncharacterized protein</fullName>
    </submittedName>
</protein>
<organism evidence="1">
    <name type="scientific">Arundo donax</name>
    <name type="common">Giant reed</name>
    <name type="synonym">Donax arundinaceus</name>
    <dbReference type="NCBI Taxonomy" id="35708"/>
    <lineage>
        <taxon>Eukaryota</taxon>
        <taxon>Viridiplantae</taxon>
        <taxon>Streptophyta</taxon>
        <taxon>Embryophyta</taxon>
        <taxon>Tracheophyta</taxon>
        <taxon>Spermatophyta</taxon>
        <taxon>Magnoliopsida</taxon>
        <taxon>Liliopsida</taxon>
        <taxon>Poales</taxon>
        <taxon>Poaceae</taxon>
        <taxon>PACMAD clade</taxon>
        <taxon>Arundinoideae</taxon>
        <taxon>Arundineae</taxon>
        <taxon>Arundo</taxon>
    </lineage>
</organism>
<accession>A0A0A9HUZ5</accession>